<dbReference type="Proteomes" id="UP000004079">
    <property type="component" value="Unassembled WGS sequence"/>
</dbReference>
<name>D1QNR5_9BACT</name>
<proteinExistence type="predicted"/>
<comment type="caution">
    <text evidence="2">The sequence shown here is derived from an EMBL/GenBank/DDBJ whole genome shotgun (WGS) entry which is preliminary data.</text>
</comment>
<evidence type="ECO:0000313" key="3">
    <source>
        <dbReference type="Proteomes" id="UP000004079"/>
    </source>
</evidence>
<accession>D1QNR5</accession>
<keyword evidence="1" id="KW-1133">Transmembrane helix</keyword>
<gene>
    <name evidence="2" type="ORF">HMPREF0971_00565</name>
</gene>
<dbReference type="EMBL" id="ACUZ02000005">
    <property type="protein sequence ID" value="EFB33017.1"/>
    <property type="molecule type" value="Genomic_DNA"/>
</dbReference>
<evidence type="ECO:0000256" key="1">
    <source>
        <dbReference type="SAM" id="Phobius"/>
    </source>
</evidence>
<organism evidence="2 3">
    <name type="scientific">Segatella oris F0302</name>
    <dbReference type="NCBI Taxonomy" id="649760"/>
    <lineage>
        <taxon>Bacteria</taxon>
        <taxon>Pseudomonadati</taxon>
        <taxon>Bacteroidota</taxon>
        <taxon>Bacteroidia</taxon>
        <taxon>Bacteroidales</taxon>
        <taxon>Prevotellaceae</taxon>
        <taxon>Segatella</taxon>
    </lineage>
</organism>
<sequence length="51" mass="5998">MLIFVSNVYNGLCIARVFEMRCFSMLNMCYILVVYNALVIRMLQKSTQNKD</sequence>
<dbReference type="HOGENOM" id="CLU_3102266_0_0_10"/>
<dbReference type="AlphaFoldDB" id="D1QNR5"/>
<feature type="transmembrane region" description="Helical" evidence="1">
    <location>
        <begin position="25"/>
        <end position="43"/>
    </location>
</feature>
<reference evidence="2 3" key="1">
    <citation type="submission" date="2009-11" db="EMBL/GenBank/DDBJ databases">
        <authorList>
            <person name="Weinstock G."/>
            <person name="Sodergren E."/>
            <person name="Clifton S."/>
            <person name="Fulton L."/>
            <person name="Fulton B."/>
            <person name="Courtney L."/>
            <person name="Fronick C."/>
            <person name="Harrison M."/>
            <person name="Strong C."/>
            <person name="Farmer C."/>
            <person name="Delahaunty K."/>
            <person name="Markovic C."/>
            <person name="Hall O."/>
            <person name="Minx P."/>
            <person name="Tomlinson C."/>
            <person name="Mitreva M."/>
            <person name="Nelson J."/>
            <person name="Hou S."/>
            <person name="Wollam A."/>
            <person name="Pepin K.H."/>
            <person name="Johnson M."/>
            <person name="Bhonagiri V."/>
            <person name="Nash W.E."/>
            <person name="Warren W."/>
            <person name="Chinwalla A."/>
            <person name="Mardis E.R."/>
            <person name="Wilson R.K."/>
        </authorList>
    </citation>
    <scope>NUCLEOTIDE SEQUENCE [LARGE SCALE GENOMIC DNA]</scope>
    <source>
        <strain evidence="2 3">F0302</strain>
    </source>
</reference>
<keyword evidence="1" id="KW-0812">Transmembrane</keyword>
<keyword evidence="1" id="KW-0472">Membrane</keyword>
<protein>
    <submittedName>
        <fullName evidence="2">Uncharacterized protein</fullName>
    </submittedName>
</protein>
<evidence type="ECO:0000313" key="2">
    <source>
        <dbReference type="EMBL" id="EFB33017.1"/>
    </source>
</evidence>